<feature type="chain" id="PRO_5047120444" evidence="2">
    <location>
        <begin position="23"/>
        <end position="187"/>
    </location>
</feature>
<feature type="signal peptide" evidence="2">
    <location>
        <begin position="1"/>
        <end position="22"/>
    </location>
</feature>
<dbReference type="Proteomes" id="UP001501757">
    <property type="component" value="Unassembled WGS sequence"/>
</dbReference>
<protein>
    <submittedName>
        <fullName evidence="3">Uncharacterized protein</fullName>
    </submittedName>
</protein>
<feature type="region of interest" description="Disordered" evidence="1">
    <location>
        <begin position="161"/>
        <end position="187"/>
    </location>
</feature>
<evidence type="ECO:0000256" key="1">
    <source>
        <dbReference type="SAM" id="MobiDB-lite"/>
    </source>
</evidence>
<evidence type="ECO:0000256" key="2">
    <source>
        <dbReference type="SAM" id="SignalP"/>
    </source>
</evidence>
<organism evidence="3 4">
    <name type="scientific">Bowmanella denitrificans</name>
    <dbReference type="NCBI Taxonomy" id="366582"/>
    <lineage>
        <taxon>Bacteria</taxon>
        <taxon>Pseudomonadati</taxon>
        <taxon>Pseudomonadota</taxon>
        <taxon>Gammaproteobacteria</taxon>
        <taxon>Alteromonadales</taxon>
        <taxon>Alteromonadaceae</taxon>
        <taxon>Bowmanella</taxon>
    </lineage>
</organism>
<feature type="compositionally biased region" description="Basic and acidic residues" evidence="1">
    <location>
        <begin position="161"/>
        <end position="175"/>
    </location>
</feature>
<sequence>MKKYLVSAVSCALLCSAVSSHATPPFKPDLVAEGNRWTITFYDDGSGTHNQWATQGLCFYYAGTYGSQQRYQWVSDTFPDWNGLATQEGDQIFMHGDYAQDVGHDGMEWEIVTRSRNNMGAGHWKEWREDSRFGRTIGWGNARFERVGRCEPDSAEEAWEKYRDIGYPRDDKGREMYQPMGNQSDNQ</sequence>
<reference evidence="4" key="1">
    <citation type="journal article" date="2019" name="Int. J. Syst. Evol. Microbiol.">
        <title>The Global Catalogue of Microorganisms (GCM) 10K type strain sequencing project: providing services to taxonomists for standard genome sequencing and annotation.</title>
        <authorList>
            <consortium name="The Broad Institute Genomics Platform"/>
            <consortium name="The Broad Institute Genome Sequencing Center for Infectious Disease"/>
            <person name="Wu L."/>
            <person name="Ma J."/>
        </authorList>
    </citation>
    <scope>NUCLEOTIDE SEQUENCE [LARGE SCALE GENOMIC DNA]</scope>
    <source>
        <strain evidence="4">JCM 13378</strain>
    </source>
</reference>
<name>A0ABN0WX79_9ALTE</name>
<evidence type="ECO:0000313" key="4">
    <source>
        <dbReference type="Proteomes" id="UP001501757"/>
    </source>
</evidence>
<keyword evidence="2" id="KW-0732">Signal</keyword>
<proteinExistence type="predicted"/>
<evidence type="ECO:0000313" key="3">
    <source>
        <dbReference type="EMBL" id="GAA0349210.1"/>
    </source>
</evidence>
<accession>A0ABN0WX79</accession>
<gene>
    <name evidence="3" type="ORF">GCM10009092_11990</name>
</gene>
<dbReference type="EMBL" id="BAAAEI010000006">
    <property type="protein sequence ID" value="GAA0349210.1"/>
    <property type="molecule type" value="Genomic_DNA"/>
</dbReference>
<dbReference type="RefSeq" id="WP_343842917.1">
    <property type="nucleotide sequence ID" value="NZ_BAAAEI010000006.1"/>
</dbReference>
<comment type="caution">
    <text evidence="3">The sequence shown here is derived from an EMBL/GenBank/DDBJ whole genome shotgun (WGS) entry which is preliminary data.</text>
</comment>
<keyword evidence="4" id="KW-1185">Reference proteome</keyword>